<dbReference type="Pfam" id="PF00975">
    <property type="entry name" value="Thioesterase"/>
    <property type="match status" value="1"/>
</dbReference>
<dbReference type="InterPro" id="IPR029058">
    <property type="entry name" value="AB_hydrolase_fold"/>
</dbReference>
<evidence type="ECO:0000259" key="3">
    <source>
        <dbReference type="PROSITE" id="PS50075"/>
    </source>
</evidence>
<keyword evidence="5" id="KW-1185">Reference proteome</keyword>
<keyword evidence="2 4" id="KW-0378">Hydrolase</keyword>
<protein>
    <submittedName>
        <fullName evidence="4">Alpha/beta fold hydrolase</fullName>
    </submittedName>
</protein>
<dbReference type="SUPFAM" id="SSF47336">
    <property type="entry name" value="ACP-like"/>
    <property type="match status" value="1"/>
</dbReference>
<organism evidence="4 5">
    <name type="scientific">Amycolatopsis silviterrae</name>
    <dbReference type="NCBI Taxonomy" id="1656914"/>
    <lineage>
        <taxon>Bacteria</taxon>
        <taxon>Bacillati</taxon>
        <taxon>Actinomycetota</taxon>
        <taxon>Actinomycetes</taxon>
        <taxon>Pseudonocardiales</taxon>
        <taxon>Pseudonocardiaceae</taxon>
        <taxon>Amycolatopsis</taxon>
    </lineage>
</organism>
<name>A0ABW5H3S3_9PSEU</name>
<dbReference type="RefSeq" id="WP_378302719.1">
    <property type="nucleotide sequence ID" value="NZ_JBHUKS010000006.1"/>
</dbReference>
<feature type="domain" description="Carrier" evidence="3">
    <location>
        <begin position="2"/>
        <end position="77"/>
    </location>
</feature>
<dbReference type="SUPFAM" id="SSF53474">
    <property type="entry name" value="alpha/beta-Hydrolases"/>
    <property type="match status" value="1"/>
</dbReference>
<dbReference type="PROSITE" id="PS50075">
    <property type="entry name" value="CARRIER"/>
    <property type="match status" value="1"/>
</dbReference>
<dbReference type="SMART" id="SM00824">
    <property type="entry name" value="PKS_TE"/>
    <property type="match status" value="1"/>
</dbReference>
<dbReference type="InterPro" id="IPR036736">
    <property type="entry name" value="ACP-like_sf"/>
</dbReference>
<dbReference type="InterPro" id="IPR020802">
    <property type="entry name" value="TesA-like"/>
</dbReference>
<accession>A0ABW5H3S3</accession>
<reference evidence="5" key="1">
    <citation type="journal article" date="2019" name="Int. J. Syst. Evol. Microbiol.">
        <title>The Global Catalogue of Microorganisms (GCM) 10K type strain sequencing project: providing services to taxonomists for standard genome sequencing and annotation.</title>
        <authorList>
            <consortium name="The Broad Institute Genomics Platform"/>
            <consortium name="The Broad Institute Genome Sequencing Center for Infectious Disease"/>
            <person name="Wu L."/>
            <person name="Ma J."/>
        </authorList>
    </citation>
    <scope>NUCLEOTIDE SEQUENCE [LARGE SCALE GENOMIC DNA]</scope>
    <source>
        <strain evidence="5">CGMCC 4.7641</strain>
    </source>
</reference>
<evidence type="ECO:0000313" key="5">
    <source>
        <dbReference type="Proteomes" id="UP001597483"/>
    </source>
</evidence>
<evidence type="ECO:0000256" key="2">
    <source>
        <dbReference type="ARBA" id="ARBA00022801"/>
    </source>
</evidence>
<sequence length="359" mass="39292">MQTKDEIRAAIRELWSQVLDNDQLDGDTDFFAAGGSSLKSLVLLTELNEAFETEFEIAELVGCRTIDTQSAAVWNRLTGGTSATPGRQSVLVPIAKASDPQDVTIIAVHDVGGDVYGYTSLAAELSGKADLHGLKLAHERFEAPRALSVAELARDHVAALEAEFGETRRFVLVGWSMGGLVGYEMAKLLDERSRPVERLVLVDSPYALDPPGADFTLEQEQALLAEFGLAPEGASTADLWRAVRADLDGLAKQRLADALRQRFPLLARVIPHLSSLNDTEFVCYVNRFRSVLNAGRDYRPSGTTTAPIDLLTATQSRNFDPRWETHTSATFRRLSLDGDHFSVLDRRSAPATARAILAR</sequence>
<dbReference type="EMBL" id="JBHUKS010000006">
    <property type="protein sequence ID" value="MFD2467731.1"/>
    <property type="molecule type" value="Genomic_DNA"/>
</dbReference>
<dbReference type="InterPro" id="IPR001031">
    <property type="entry name" value="Thioesterase"/>
</dbReference>
<dbReference type="InterPro" id="IPR009081">
    <property type="entry name" value="PP-bd_ACP"/>
</dbReference>
<evidence type="ECO:0000256" key="1">
    <source>
        <dbReference type="ARBA" id="ARBA00007169"/>
    </source>
</evidence>
<evidence type="ECO:0000313" key="4">
    <source>
        <dbReference type="EMBL" id="MFD2467731.1"/>
    </source>
</evidence>
<dbReference type="InterPro" id="IPR012223">
    <property type="entry name" value="TEII"/>
</dbReference>
<gene>
    <name evidence="4" type="ORF">ACFSVL_10025</name>
</gene>
<dbReference type="GO" id="GO:0016787">
    <property type="term" value="F:hydrolase activity"/>
    <property type="evidence" value="ECO:0007669"/>
    <property type="project" value="UniProtKB-KW"/>
</dbReference>
<proteinExistence type="inferred from homology"/>
<dbReference type="PANTHER" id="PTHR11487">
    <property type="entry name" value="THIOESTERASE"/>
    <property type="match status" value="1"/>
</dbReference>
<comment type="similarity">
    <text evidence="1">Belongs to the thioesterase family.</text>
</comment>
<comment type="caution">
    <text evidence="4">The sequence shown here is derived from an EMBL/GenBank/DDBJ whole genome shotgun (WGS) entry which is preliminary data.</text>
</comment>
<dbReference type="Pfam" id="PF00550">
    <property type="entry name" value="PP-binding"/>
    <property type="match status" value="1"/>
</dbReference>
<dbReference type="PANTHER" id="PTHR11487:SF0">
    <property type="entry name" value="S-ACYL FATTY ACID SYNTHASE THIOESTERASE, MEDIUM CHAIN"/>
    <property type="match status" value="1"/>
</dbReference>
<dbReference type="Gene3D" id="3.40.50.1820">
    <property type="entry name" value="alpha/beta hydrolase"/>
    <property type="match status" value="1"/>
</dbReference>
<dbReference type="Proteomes" id="UP001597483">
    <property type="component" value="Unassembled WGS sequence"/>
</dbReference>
<dbReference type="Gene3D" id="1.10.1200.10">
    <property type="entry name" value="ACP-like"/>
    <property type="match status" value="1"/>
</dbReference>